<proteinExistence type="predicted"/>
<name>A0A5B1CNI9_9BACT</name>
<reference evidence="1 2" key="1">
    <citation type="submission" date="2019-08" db="EMBL/GenBank/DDBJ databases">
        <title>Deep-cultivation of Planctomycetes and their phenomic and genomic characterization uncovers novel biology.</title>
        <authorList>
            <person name="Wiegand S."/>
            <person name="Jogler M."/>
            <person name="Boedeker C."/>
            <person name="Pinto D."/>
            <person name="Vollmers J."/>
            <person name="Rivas-Marin E."/>
            <person name="Kohn T."/>
            <person name="Peeters S.H."/>
            <person name="Heuer A."/>
            <person name="Rast P."/>
            <person name="Oberbeckmann S."/>
            <person name="Bunk B."/>
            <person name="Jeske O."/>
            <person name="Meyerdierks A."/>
            <person name="Storesund J.E."/>
            <person name="Kallscheuer N."/>
            <person name="Luecker S."/>
            <person name="Lage O.M."/>
            <person name="Pohl T."/>
            <person name="Merkel B.J."/>
            <person name="Hornburger P."/>
            <person name="Mueller R.-W."/>
            <person name="Bruemmer F."/>
            <person name="Labrenz M."/>
            <person name="Spormann A.M."/>
            <person name="Op Den Camp H."/>
            <person name="Overmann J."/>
            <person name="Amann R."/>
            <person name="Jetten M.S.M."/>
            <person name="Mascher T."/>
            <person name="Medema M.H."/>
            <person name="Devos D.P."/>
            <person name="Kaster A.-K."/>
            <person name="Ovreas L."/>
            <person name="Rohde M."/>
            <person name="Galperin M.Y."/>
            <person name="Jogler C."/>
        </authorList>
    </citation>
    <scope>NUCLEOTIDE SEQUENCE [LARGE SCALE GENOMIC DNA]</scope>
    <source>
        <strain evidence="1 2">LF1</strain>
    </source>
</reference>
<comment type="caution">
    <text evidence="1">The sequence shown here is derived from an EMBL/GenBank/DDBJ whole genome shotgun (WGS) entry which is preliminary data.</text>
</comment>
<gene>
    <name evidence="1" type="ORF">LF1_33760</name>
</gene>
<evidence type="ECO:0000313" key="2">
    <source>
        <dbReference type="Proteomes" id="UP000322699"/>
    </source>
</evidence>
<evidence type="ECO:0000313" key="1">
    <source>
        <dbReference type="EMBL" id="KAA1260834.1"/>
    </source>
</evidence>
<organism evidence="1 2">
    <name type="scientific">Rubripirellula obstinata</name>
    <dbReference type="NCBI Taxonomy" id="406547"/>
    <lineage>
        <taxon>Bacteria</taxon>
        <taxon>Pseudomonadati</taxon>
        <taxon>Planctomycetota</taxon>
        <taxon>Planctomycetia</taxon>
        <taxon>Pirellulales</taxon>
        <taxon>Pirellulaceae</taxon>
        <taxon>Rubripirellula</taxon>
    </lineage>
</organism>
<dbReference type="AlphaFoldDB" id="A0A5B1CNI9"/>
<dbReference type="EMBL" id="VRLW01000001">
    <property type="protein sequence ID" value="KAA1260834.1"/>
    <property type="molecule type" value="Genomic_DNA"/>
</dbReference>
<accession>A0A5B1CNI9</accession>
<keyword evidence="2" id="KW-1185">Reference proteome</keyword>
<protein>
    <submittedName>
        <fullName evidence="1">Uncharacterized protein</fullName>
    </submittedName>
</protein>
<sequence>MSGAKYGSFERRRTSLRSSTAYIFPSSLIIRTESTTLMDAELVQRSKEIRQRLTQLGDSL</sequence>
<dbReference type="Proteomes" id="UP000322699">
    <property type="component" value="Unassembled WGS sequence"/>
</dbReference>